<feature type="compositionally biased region" description="Basic and acidic residues" evidence="4">
    <location>
        <begin position="448"/>
        <end position="467"/>
    </location>
</feature>
<protein>
    <submittedName>
        <fullName evidence="6">DUF222 domain-containing protein</fullName>
    </submittedName>
</protein>
<accession>A0ABY2E1Y6</accession>
<evidence type="ECO:0000256" key="3">
    <source>
        <dbReference type="ARBA" id="ARBA00023002"/>
    </source>
</evidence>
<evidence type="ECO:0000256" key="1">
    <source>
        <dbReference type="ARBA" id="ARBA00022630"/>
    </source>
</evidence>
<evidence type="ECO:0000313" key="6">
    <source>
        <dbReference type="EMBL" id="TDE92609.1"/>
    </source>
</evidence>
<name>A0ABY2E1Y6_9MICO</name>
<dbReference type="CDD" id="cd02062">
    <property type="entry name" value="Nitro_FMN_reductase"/>
    <property type="match status" value="1"/>
</dbReference>
<dbReference type="InterPro" id="IPR029479">
    <property type="entry name" value="Nitroreductase"/>
</dbReference>
<evidence type="ECO:0000313" key="7">
    <source>
        <dbReference type="Proteomes" id="UP000504882"/>
    </source>
</evidence>
<proteinExistence type="predicted"/>
<sequence>MPLTGAYRAAADREHLSIDRTLGGYNVAEFLTLEHGQYIRTALEAIMGPPAAGETRTCAQRRAQALADLAHTALDRGRVGTSASVSPHLGVLIGTPEFLDIINTTEATEAAAGAAGSSSDPTTRSSTTAAPTAATPQPNAEPSSPGTSTASTPTAPFHRNAPSPTTRADAGARAAPPTSPTPPCSATTTIAGSTPTTSPCSTATAPGTFTDPTAPRFSPPPHHGADRVRRGSSPSTSVRGESPHRRPATVRGMIVTMEFSEVVRRRRMVRSFTDEAVPAVAVQTMLANAVRAPSAGFSQGWAFLVLEDPDDVASFWRVTTPPERAGESSAWLRGMRTAPVLIVPLASETAYRDRYRERDKGSTPPGEQQWAAPYWQIDTGMASLLILQSAVDLGLGACFFGIPRPGQESFRNAFGVPAAFEPIGAIAVGHPDPDDRPGHSARTRTRRPLGDVVHRGRWHSPRDVEAP</sequence>
<feature type="compositionally biased region" description="Low complexity" evidence="4">
    <location>
        <begin position="184"/>
        <end position="208"/>
    </location>
</feature>
<dbReference type="Gene3D" id="3.40.109.10">
    <property type="entry name" value="NADH Oxidase"/>
    <property type="match status" value="1"/>
</dbReference>
<dbReference type="EMBL" id="SMNA01000006">
    <property type="protein sequence ID" value="TDE92609.1"/>
    <property type="molecule type" value="Genomic_DNA"/>
</dbReference>
<gene>
    <name evidence="6" type="ORF">EXU48_13775</name>
</gene>
<keyword evidence="7" id="KW-1185">Reference proteome</keyword>
<keyword evidence="1" id="KW-0285">Flavoprotein</keyword>
<dbReference type="SUPFAM" id="SSF55469">
    <property type="entry name" value="FMN-dependent nitroreductase-like"/>
    <property type="match status" value="1"/>
</dbReference>
<evidence type="ECO:0000256" key="2">
    <source>
        <dbReference type="ARBA" id="ARBA00022643"/>
    </source>
</evidence>
<evidence type="ECO:0000259" key="5">
    <source>
        <dbReference type="Pfam" id="PF00881"/>
    </source>
</evidence>
<dbReference type="InterPro" id="IPR050627">
    <property type="entry name" value="Nitroreductase/BluB"/>
</dbReference>
<feature type="compositionally biased region" description="Low complexity" evidence="4">
    <location>
        <begin position="110"/>
        <end position="156"/>
    </location>
</feature>
<organism evidence="6 7">
    <name type="scientific">Occultella glacieicola</name>
    <dbReference type="NCBI Taxonomy" id="2518684"/>
    <lineage>
        <taxon>Bacteria</taxon>
        <taxon>Bacillati</taxon>
        <taxon>Actinomycetota</taxon>
        <taxon>Actinomycetes</taxon>
        <taxon>Micrococcales</taxon>
        <taxon>Ruaniaceae</taxon>
        <taxon>Occultella</taxon>
    </lineage>
</organism>
<dbReference type="Pfam" id="PF00881">
    <property type="entry name" value="Nitroreductase"/>
    <property type="match status" value="1"/>
</dbReference>
<feature type="domain" description="Nitroreductase" evidence="5">
    <location>
        <begin position="263"/>
        <end position="430"/>
    </location>
</feature>
<dbReference type="InterPro" id="IPR000415">
    <property type="entry name" value="Nitroreductase-like"/>
</dbReference>
<keyword evidence="3" id="KW-0560">Oxidoreductase</keyword>
<dbReference type="PANTHER" id="PTHR23026">
    <property type="entry name" value="NADPH NITROREDUCTASE"/>
    <property type="match status" value="1"/>
</dbReference>
<evidence type="ECO:0000256" key="4">
    <source>
        <dbReference type="SAM" id="MobiDB-lite"/>
    </source>
</evidence>
<feature type="region of interest" description="Disordered" evidence="4">
    <location>
        <begin position="426"/>
        <end position="467"/>
    </location>
</feature>
<dbReference type="PANTHER" id="PTHR23026:SF90">
    <property type="entry name" value="IODOTYROSINE DEIODINASE 1"/>
    <property type="match status" value="1"/>
</dbReference>
<reference evidence="6 7" key="1">
    <citation type="submission" date="2019-03" db="EMBL/GenBank/DDBJ databases">
        <title>Genomic features of bacteria from cold environments.</title>
        <authorList>
            <person name="Shen L."/>
        </authorList>
    </citation>
    <scope>NUCLEOTIDE SEQUENCE [LARGE SCALE GENOMIC DNA]</scope>
    <source>
        <strain evidence="7">T3246-1</strain>
    </source>
</reference>
<dbReference type="Proteomes" id="UP000504882">
    <property type="component" value="Unassembled WGS sequence"/>
</dbReference>
<feature type="region of interest" description="Disordered" evidence="4">
    <location>
        <begin position="110"/>
        <end position="250"/>
    </location>
</feature>
<keyword evidence="2" id="KW-0288">FMN</keyword>
<comment type="caution">
    <text evidence="6">The sequence shown here is derived from an EMBL/GenBank/DDBJ whole genome shotgun (WGS) entry which is preliminary data.</text>
</comment>